<comment type="caution">
    <text evidence="1">The sequence shown here is derived from an EMBL/GenBank/DDBJ whole genome shotgun (WGS) entry which is preliminary data.</text>
</comment>
<dbReference type="EMBL" id="WHWC01000011">
    <property type="protein sequence ID" value="KAG8374217.1"/>
    <property type="molecule type" value="Genomic_DNA"/>
</dbReference>
<proteinExistence type="predicted"/>
<accession>A0AAV6X0I5</accession>
<sequence>MRVAAPRRCYTSGGGGLSFARSSPISTAKLKVNPNKAVEILKSSCLGLSDSHMKVDSY</sequence>
<organism evidence="1 2">
    <name type="scientific">Buddleja alternifolia</name>
    <dbReference type="NCBI Taxonomy" id="168488"/>
    <lineage>
        <taxon>Eukaryota</taxon>
        <taxon>Viridiplantae</taxon>
        <taxon>Streptophyta</taxon>
        <taxon>Embryophyta</taxon>
        <taxon>Tracheophyta</taxon>
        <taxon>Spermatophyta</taxon>
        <taxon>Magnoliopsida</taxon>
        <taxon>eudicotyledons</taxon>
        <taxon>Gunneridae</taxon>
        <taxon>Pentapetalae</taxon>
        <taxon>asterids</taxon>
        <taxon>lamiids</taxon>
        <taxon>Lamiales</taxon>
        <taxon>Scrophulariaceae</taxon>
        <taxon>Buddlejeae</taxon>
        <taxon>Buddleja</taxon>
    </lineage>
</organism>
<protein>
    <submittedName>
        <fullName evidence="1">Uncharacterized protein</fullName>
    </submittedName>
</protein>
<gene>
    <name evidence="1" type="ORF">BUALT_Bualt11G0108100</name>
</gene>
<reference evidence="1" key="1">
    <citation type="submission" date="2019-10" db="EMBL/GenBank/DDBJ databases">
        <authorList>
            <person name="Zhang R."/>
            <person name="Pan Y."/>
            <person name="Wang J."/>
            <person name="Ma R."/>
            <person name="Yu S."/>
        </authorList>
    </citation>
    <scope>NUCLEOTIDE SEQUENCE</scope>
    <source>
        <strain evidence="1">LA-IB0</strain>
        <tissue evidence="1">Leaf</tissue>
    </source>
</reference>
<name>A0AAV6X0I5_9LAMI</name>
<evidence type="ECO:0000313" key="2">
    <source>
        <dbReference type="Proteomes" id="UP000826271"/>
    </source>
</evidence>
<keyword evidence="2" id="KW-1185">Reference proteome</keyword>
<evidence type="ECO:0000313" key="1">
    <source>
        <dbReference type="EMBL" id="KAG8374217.1"/>
    </source>
</evidence>
<dbReference type="Proteomes" id="UP000826271">
    <property type="component" value="Unassembled WGS sequence"/>
</dbReference>
<dbReference type="AlphaFoldDB" id="A0AAV6X0I5"/>